<dbReference type="InterPro" id="IPR036388">
    <property type="entry name" value="WH-like_DNA-bd_sf"/>
</dbReference>
<accession>A0A7H8TL26</accession>
<evidence type="ECO:0000256" key="2">
    <source>
        <dbReference type="ARBA" id="ARBA00022840"/>
    </source>
</evidence>
<keyword evidence="1" id="KW-0547">Nucleotide-binding</keyword>
<feature type="compositionally biased region" description="Basic residues" evidence="3">
    <location>
        <begin position="8"/>
        <end position="20"/>
    </location>
</feature>
<name>A0A7H8TL26_STRCX</name>
<dbReference type="Gene3D" id="1.10.10.10">
    <property type="entry name" value="Winged helix-like DNA-binding domain superfamily/Winged helix DNA-binding domain"/>
    <property type="match status" value="1"/>
</dbReference>
<evidence type="ECO:0000256" key="1">
    <source>
        <dbReference type="ARBA" id="ARBA00022741"/>
    </source>
</evidence>
<evidence type="ECO:0000313" key="5">
    <source>
        <dbReference type="EMBL" id="QKZ23947.1"/>
    </source>
</evidence>
<keyword evidence="2" id="KW-0067">ATP-binding</keyword>
<organism evidence="5 6">
    <name type="scientific">Streptomyces chartreusis</name>
    <dbReference type="NCBI Taxonomy" id="1969"/>
    <lineage>
        <taxon>Bacteria</taxon>
        <taxon>Bacillati</taxon>
        <taxon>Actinomycetota</taxon>
        <taxon>Actinomycetes</taxon>
        <taxon>Kitasatosporales</taxon>
        <taxon>Streptomycetaceae</taxon>
        <taxon>Streptomyces</taxon>
    </lineage>
</organism>
<dbReference type="PROSITE" id="PS50043">
    <property type="entry name" value="HTH_LUXR_2"/>
    <property type="match status" value="1"/>
</dbReference>
<dbReference type="GO" id="GO:0005524">
    <property type="term" value="F:ATP binding"/>
    <property type="evidence" value="ECO:0007669"/>
    <property type="project" value="UniProtKB-KW"/>
</dbReference>
<dbReference type="GO" id="GO:0003677">
    <property type="term" value="F:DNA binding"/>
    <property type="evidence" value="ECO:0007669"/>
    <property type="project" value="InterPro"/>
</dbReference>
<dbReference type="Proteomes" id="UP000509418">
    <property type="component" value="Chromosome"/>
</dbReference>
<dbReference type="InterPro" id="IPR027417">
    <property type="entry name" value="P-loop_NTPase"/>
</dbReference>
<proteinExistence type="predicted"/>
<evidence type="ECO:0000259" key="4">
    <source>
        <dbReference type="PROSITE" id="PS50043"/>
    </source>
</evidence>
<evidence type="ECO:0000313" key="6">
    <source>
        <dbReference type="Proteomes" id="UP000509418"/>
    </source>
</evidence>
<dbReference type="SUPFAM" id="SSF46894">
    <property type="entry name" value="C-terminal effector domain of the bipartite response regulators"/>
    <property type="match status" value="1"/>
</dbReference>
<dbReference type="PANTHER" id="PTHR16305:SF35">
    <property type="entry name" value="TRANSCRIPTIONAL ACTIVATOR DOMAIN"/>
    <property type="match status" value="1"/>
</dbReference>
<dbReference type="SUPFAM" id="SSF52540">
    <property type="entry name" value="P-loop containing nucleoside triphosphate hydrolases"/>
    <property type="match status" value="1"/>
</dbReference>
<dbReference type="Pfam" id="PF13191">
    <property type="entry name" value="AAA_16"/>
    <property type="match status" value="1"/>
</dbReference>
<dbReference type="PANTHER" id="PTHR16305">
    <property type="entry name" value="TESTICULAR SOLUBLE ADENYLYL CYCLASE"/>
    <property type="match status" value="1"/>
</dbReference>
<dbReference type="Pfam" id="PF00196">
    <property type="entry name" value="GerE"/>
    <property type="match status" value="1"/>
</dbReference>
<dbReference type="CDD" id="cd06170">
    <property type="entry name" value="LuxR_C_like"/>
    <property type="match status" value="1"/>
</dbReference>
<dbReference type="AlphaFoldDB" id="A0A7H8TL26"/>
<dbReference type="SMART" id="SM00421">
    <property type="entry name" value="HTH_LUXR"/>
    <property type="match status" value="1"/>
</dbReference>
<dbReference type="GO" id="GO:0006355">
    <property type="term" value="P:regulation of DNA-templated transcription"/>
    <property type="evidence" value="ECO:0007669"/>
    <property type="project" value="InterPro"/>
</dbReference>
<feature type="domain" description="HTH luxR-type" evidence="4">
    <location>
        <begin position="875"/>
        <end position="940"/>
    </location>
</feature>
<dbReference type="InterPro" id="IPR000792">
    <property type="entry name" value="Tscrpt_reg_LuxR_C"/>
</dbReference>
<dbReference type="InterPro" id="IPR041664">
    <property type="entry name" value="AAA_16"/>
</dbReference>
<reference evidence="5 6" key="1">
    <citation type="submission" date="2020-06" db="EMBL/GenBank/DDBJ databases">
        <title>Genome mining for natural products.</title>
        <authorList>
            <person name="Zhang B."/>
            <person name="Shi J."/>
            <person name="Ge H."/>
        </authorList>
    </citation>
    <scope>NUCLEOTIDE SEQUENCE [LARGE SCALE GENOMIC DNA]</scope>
    <source>
        <strain evidence="5 6">NA02069</strain>
    </source>
</reference>
<dbReference type="InterPro" id="IPR016032">
    <property type="entry name" value="Sig_transdc_resp-reg_C-effctor"/>
</dbReference>
<dbReference type="PRINTS" id="PR00038">
    <property type="entry name" value="HTHLUXR"/>
</dbReference>
<dbReference type="GO" id="GO:0004016">
    <property type="term" value="F:adenylate cyclase activity"/>
    <property type="evidence" value="ECO:0007669"/>
    <property type="project" value="TreeGrafter"/>
</dbReference>
<evidence type="ECO:0000256" key="3">
    <source>
        <dbReference type="SAM" id="MobiDB-lite"/>
    </source>
</evidence>
<dbReference type="GO" id="GO:0005737">
    <property type="term" value="C:cytoplasm"/>
    <property type="evidence" value="ECO:0007669"/>
    <property type="project" value="TreeGrafter"/>
</dbReference>
<feature type="region of interest" description="Disordered" evidence="3">
    <location>
        <begin position="1"/>
        <end position="34"/>
    </location>
</feature>
<sequence length="951" mass="102286">MSPPVTCRKTRGPTGKRKRATVVGPEGGPGRGDEVGLLGRRVECAVLDRLVDAVRTGESRALVIHGPPGIGKSALLGHLTDSPGDLRVLRAVGIESEMELPFATLHQLCVPLVDRVENLPAPQRTALETVFGIRAGAPPDRFLVGMAVLSLLSDASQKRPLLCLVDDAHWMDRASAQVLGFVARRLLAESIALVFGARERAPDLLGLPDLEVTGLRGAAAHTLLETATHTRLDHDIRSRFVAETQGNPLALLELPRALSVTQLAGGFGLLNTDTVPGLIERSFLRQVEDLSEQTRLLLLVAAADPVGDPALVWRAADRIGVTPEEALADGTDGLLSFDLRVTFRHPLVRSAVYRSATESERRSAHLALAEATDPRADPDRRAWHLASATAGPDESVAAELERSAGRAQGRGGLAAAAAFLQRSVVLTVDTSRRAERALAAADVSLQAGDLDAARRFVDVADQNARSDFQRVRTHLVRSRITFAAGLNHEAPPLLLTAAQRLERFDANLARETYLLAWGTSALVAADAASLRAISQAMSELPPSTAAPRALDLVTEGYALLVTDGRAAAVPVLKRAAAALADLPARDLLKWGWVANGVSAAVWDDRAMRSMYGRAVDVVRAAGALTELPFCLASLGMATTWTGNFTGAAAIVDEADIVAEATGVPIAPHVKLRLGALRGRTADVEPLISATVEDAGASGQLMGVTVAQWSAAVLYNGLARYEQALAAAQTSARIPELWVSVWVLPELVEAAVRVGDREAAGGALEGLTDAAAPCDTDWAQGVLARCRALLSEGASADGLYREAIERLARTRLRPELARTHLVYGEWLRRKRRRVEAREHLRTAYKMFAAIGMEAFAERARRELLASGESIRKHRLESSSGDELTPQEKQIALLVRDGFSNPEVGSRLFLSPRTVEWHLRKIFTKLAITSRRQLRDALPRSAYEPAPEQGFRR</sequence>
<dbReference type="EMBL" id="CP056041">
    <property type="protein sequence ID" value="QKZ23947.1"/>
    <property type="molecule type" value="Genomic_DNA"/>
</dbReference>
<keyword evidence="6" id="KW-1185">Reference proteome</keyword>
<gene>
    <name evidence="5" type="ORF">HUT05_45335</name>
</gene>
<protein>
    <submittedName>
        <fullName evidence="5">AAA family ATPase</fullName>
    </submittedName>
</protein>